<feature type="domain" description="SGNH hydrolase-type esterase" evidence="2">
    <location>
        <begin position="7"/>
        <end position="140"/>
    </location>
</feature>
<evidence type="ECO:0000313" key="4">
    <source>
        <dbReference type="Proteomes" id="UP000635477"/>
    </source>
</evidence>
<dbReference type="PANTHER" id="PTHR30383">
    <property type="entry name" value="THIOESTERASE 1/PROTEASE 1/LYSOPHOSPHOLIPASE L1"/>
    <property type="match status" value="1"/>
</dbReference>
<dbReference type="InterPro" id="IPR013830">
    <property type="entry name" value="SGNH_hydro"/>
</dbReference>
<comment type="caution">
    <text evidence="3">The sequence shown here is derived from an EMBL/GenBank/DDBJ whole genome shotgun (WGS) entry which is preliminary data.</text>
</comment>
<dbReference type="SUPFAM" id="SSF52266">
    <property type="entry name" value="SGNH hydrolase"/>
    <property type="match status" value="1"/>
</dbReference>
<organism evidence="3 4">
    <name type="scientific">Fusarium zealandicum</name>
    <dbReference type="NCBI Taxonomy" id="1053134"/>
    <lineage>
        <taxon>Eukaryota</taxon>
        <taxon>Fungi</taxon>
        <taxon>Dikarya</taxon>
        <taxon>Ascomycota</taxon>
        <taxon>Pezizomycotina</taxon>
        <taxon>Sordariomycetes</taxon>
        <taxon>Hypocreomycetidae</taxon>
        <taxon>Hypocreales</taxon>
        <taxon>Nectriaceae</taxon>
        <taxon>Fusarium</taxon>
        <taxon>Fusarium staphyleae species complex</taxon>
    </lineage>
</organism>
<evidence type="ECO:0000256" key="1">
    <source>
        <dbReference type="SAM" id="MobiDB-lite"/>
    </source>
</evidence>
<reference evidence="3" key="1">
    <citation type="journal article" date="2020" name="BMC Genomics">
        <title>Correction to: Identification and distribution of gene clusters required for synthesis of sphingolipid metabolism inhibitors in diverse species of the filamentous fungus Fusarium.</title>
        <authorList>
            <person name="Kim H.S."/>
            <person name="Lohmar J.M."/>
            <person name="Busman M."/>
            <person name="Brown D.W."/>
            <person name="Naumann T.A."/>
            <person name="Divon H.H."/>
            <person name="Lysoe E."/>
            <person name="Uhlig S."/>
            <person name="Proctor R.H."/>
        </authorList>
    </citation>
    <scope>NUCLEOTIDE SEQUENCE</scope>
    <source>
        <strain evidence="3">NRRL 22465</strain>
    </source>
</reference>
<dbReference type="InterPro" id="IPR036514">
    <property type="entry name" value="SGNH_hydro_sf"/>
</dbReference>
<dbReference type="Proteomes" id="UP000635477">
    <property type="component" value="Unassembled WGS sequence"/>
</dbReference>
<dbReference type="InterPro" id="IPR051532">
    <property type="entry name" value="Ester_Hydrolysis_Enzymes"/>
</dbReference>
<dbReference type="PANTHER" id="PTHR30383:SF5">
    <property type="entry name" value="SGNH HYDROLASE-TYPE ESTERASE DOMAIN-CONTAINING PROTEIN"/>
    <property type="match status" value="1"/>
</dbReference>
<dbReference type="Gene3D" id="3.40.50.1110">
    <property type="entry name" value="SGNH hydrolase"/>
    <property type="match status" value="1"/>
</dbReference>
<name>A0A8H4UK15_9HYPO</name>
<dbReference type="AlphaFoldDB" id="A0A8H4UK15"/>
<evidence type="ECO:0000313" key="3">
    <source>
        <dbReference type="EMBL" id="KAF4978055.1"/>
    </source>
</evidence>
<keyword evidence="4" id="KW-1185">Reference proteome</keyword>
<evidence type="ECO:0000259" key="2">
    <source>
        <dbReference type="Pfam" id="PF13472"/>
    </source>
</evidence>
<feature type="region of interest" description="Disordered" evidence="1">
    <location>
        <begin position="157"/>
        <end position="180"/>
    </location>
</feature>
<sequence length="209" mass="23392">MDDGYFAAWPGKTIQFINDNVTPSLDQRPNIILLHAGTNDMDARPGLSREGNDPAGAAERLGKLIDKMVKICPDAVILVAVIISTCEPAKAPRTPEYQSLIPGVVHERREAGHHVLAADFTTFPLEDLRDCVHPTNEGYRKFGDYWYDFVTQIPPSWINEPVGDDPKRPEEDRDDDDNGVGKLVQTSLDYIPQIGAFWVLYWQAADFLV</sequence>
<dbReference type="GO" id="GO:0004622">
    <property type="term" value="F:phosphatidylcholine lysophospholipase activity"/>
    <property type="evidence" value="ECO:0007669"/>
    <property type="project" value="TreeGrafter"/>
</dbReference>
<reference evidence="3" key="2">
    <citation type="submission" date="2020-05" db="EMBL/GenBank/DDBJ databases">
        <authorList>
            <person name="Kim H.-S."/>
            <person name="Proctor R.H."/>
            <person name="Brown D.W."/>
        </authorList>
    </citation>
    <scope>NUCLEOTIDE SEQUENCE</scope>
    <source>
        <strain evidence="3">NRRL 22465</strain>
    </source>
</reference>
<dbReference type="OrthoDB" id="2119228at2759"/>
<dbReference type="CDD" id="cd01833">
    <property type="entry name" value="XynB_like"/>
    <property type="match status" value="1"/>
</dbReference>
<dbReference type="EMBL" id="JABEYC010000398">
    <property type="protein sequence ID" value="KAF4978055.1"/>
    <property type="molecule type" value="Genomic_DNA"/>
</dbReference>
<accession>A0A8H4UK15</accession>
<protein>
    <recommendedName>
        <fullName evidence="2">SGNH hydrolase-type esterase domain-containing protein</fullName>
    </recommendedName>
</protein>
<gene>
    <name evidence="3" type="ORF">FZEAL_5520</name>
</gene>
<dbReference type="Pfam" id="PF13472">
    <property type="entry name" value="Lipase_GDSL_2"/>
    <property type="match status" value="1"/>
</dbReference>
<proteinExistence type="predicted"/>